<keyword evidence="5" id="KW-0812">Transmembrane</keyword>
<accession>A0A9D1SCC2</accession>
<dbReference type="AlphaFoldDB" id="A0A9D1SCC2"/>
<keyword evidence="5" id="KW-1133">Transmembrane helix</keyword>
<dbReference type="PANTHER" id="PTHR30055:SF234">
    <property type="entry name" value="HTH-TYPE TRANSCRIPTIONAL REGULATOR BETI"/>
    <property type="match status" value="1"/>
</dbReference>
<dbReference type="SUPFAM" id="SSF46689">
    <property type="entry name" value="Homeodomain-like"/>
    <property type="match status" value="1"/>
</dbReference>
<name>A0A9D1SCC2_9BACT</name>
<dbReference type="InterPro" id="IPR023772">
    <property type="entry name" value="DNA-bd_HTH_TetR-type_CS"/>
</dbReference>
<evidence type="ECO:0000256" key="5">
    <source>
        <dbReference type="SAM" id="Phobius"/>
    </source>
</evidence>
<evidence type="ECO:0000313" key="8">
    <source>
        <dbReference type="Proteomes" id="UP000824112"/>
    </source>
</evidence>
<dbReference type="GO" id="GO:0000976">
    <property type="term" value="F:transcription cis-regulatory region binding"/>
    <property type="evidence" value="ECO:0007669"/>
    <property type="project" value="TreeGrafter"/>
</dbReference>
<feature type="domain" description="HTH tetR-type" evidence="6">
    <location>
        <begin position="8"/>
        <end position="68"/>
    </location>
</feature>
<evidence type="ECO:0000256" key="2">
    <source>
        <dbReference type="ARBA" id="ARBA00023125"/>
    </source>
</evidence>
<proteinExistence type="predicted"/>
<keyword evidence="1" id="KW-0805">Transcription regulation</keyword>
<feature type="transmembrane region" description="Helical" evidence="5">
    <location>
        <begin position="153"/>
        <end position="170"/>
    </location>
</feature>
<reference evidence="7" key="2">
    <citation type="journal article" date="2021" name="PeerJ">
        <title>Extensive microbial diversity within the chicken gut microbiome revealed by metagenomics and culture.</title>
        <authorList>
            <person name="Gilroy R."/>
            <person name="Ravi A."/>
            <person name="Getino M."/>
            <person name="Pursley I."/>
            <person name="Horton D.L."/>
            <person name="Alikhan N.F."/>
            <person name="Baker D."/>
            <person name="Gharbi K."/>
            <person name="Hall N."/>
            <person name="Watson M."/>
            <person name="Adriaenssens E.M."/>
            <person name="Foster-Nyarko E."/>
            <person name="Jarju S."/>
            <person name="Secka A."/>
            <person name="Antonio M."/>
            <person name="Oren A."/>
            <person name="Chaudhuri R.R."/>
            <person name="La Ragione R."/>
            <person name="Hildebrand F."/>
            <person name="Pallen M.J."/>
        </authorList>
    </citation>
    <scope>NUCLEOTIDE SEQUENCE</scope>
    <source>
        <strain evidence="7">CHK158-818</strain>
    </source>
</reference>
<dbReference type="Gene3D" id="1.10.357.10">
    <property type="entry name" value="Tetracycline Repressor, domain 2"/>
    <property type="match status" value="1"/>
</dbReference>
<evidence type="ECO:0000313" key="7">
    <source>
        <dbReference type="EMBL" id="HIU54936.1"/>
    </source>
</evidence>
<reference evidence="7" key="1">
    <citation type="submission" date="2020-10" db="EMBL/GenBank/DDBJ databases">
        <authorList>
            <person name="Gilroy R."/>
        </authorList>
    </citation>
    <scope>NUCLEOTIDE SEQUENCE</scope>
    <source>
        <strain evidence="7">CHK158-818</strain>
    </source>
</reference>
<gene>
    <name evidence="7" type="ORF">IAB03_03895</name>
</gene>
<evidence type="ECO:0000256" key="4">
    <source>
        <dbReference type="PROSITE-ProRule" id="PRU00335"/>
    </source>
</evidence>
<dbReference type="Proteomes" id="UP000824112">
    <property type="component" value="Unassembled WGS sequence"/>
</dbReference>
<dbReference type="InterPro" id="IPR009057">
    <property type="entry name" value="Homeodomain-like_sf"/>
</dbReference>
<dbReference type="PROSITE" id="PS01081">
    <property type="entry name" value="HTH_TETR_1"/>
    <property type="match status" value="1"/>
</dbReference>
<keyword evidence="3" id="KW-0804">Transcription</keyword>
<evidence type="ECO:0000259" key="6">
    <source>
        <dbReference type="PROSITE" id="PS50977"/>
    </source>
</evidence>
<dbReference type="PRINTS" id="PR00455">
    <property type="entry name" value="HTHTETR"/>
</dbReference>
<comment type="caution">
    <text evidence="7">The sequence shown here is derived from an EMBL/GenBank/DDBJ whole genome shotgun (WGS) entry which is preliminary data.</text>
</comment>
<keyword evidence="2 4" id="KW-0238">DNA-binding</keyword>
<dbReference type="Pfam" id="PF00440">
    <property type="entry name" value="TetR_N"/>
    <property type="match status" value="1"/>
</dbReference>
<dbReference type="GO" id="GO:0003700">
    <property type="term" value="F:DNA-binding transcription factor activity"/>
    <property type="evidence" value="ECO:0007669"/>
    <property type="project" value="TreeGrafter"/>
</dbReference>
<evidence type="ECO:0000256" key="1">
    <source>
        <dbReference type="ARBA" id="ARBA00023015"/>
    </source>
</evidence>
<evidence type="ECO:0000256" key="3">
    <source>
        <dbReference type="ARBA" id="ARBA00023163"/>
    </source>
</evidence>
<dbReference type="InterPro" id="IPR050109">
    <property type="entry name" value="HTH-type_TetR-like_transc_reg"/>
</dbReference>
<sequence>MDDKQTMTEMENSIIDAARRVFIKKGYVAASMGDIAIEAGIGRTTLNYYFRTKERLFESVFEQLMNYLLPNIGSIIEEEGSFWDKLEKIVSLYIDTIKTFPGFPAFIIGELNRDPDHLYRVLLKNPQKIKPVLKLQELVETNMKEGRIRKMPIVFVVSTFLGLAIFPFLVETPLTDLFFKGNKEAFDRFTQERKRYIVEIMKSFLHPQK</sequence>
<organism evidence="7 8">
    <name type="scientific">Candidatus Gallibacteroides avistercoris</name>
    <dbReference type="NCBI Taxonomy" id="2840833"/>
    <lineage>
        <taxon>Bacteria</taxon>
        <taxon>Pseudomonadati</taxon>
        <taxon>Bacteroidota</taxon>
        <taxon>Bacteroidia</taxon>
        <taxon>Bacteroidales</taxon>
        <taxon>Bacteroidaceae</taxon>
        <taxon>Bacteroidaceae incertae sedis</taxon>
        <taxon>Candidatus Gallibacteroides</taxon>
    </lineage>
</organism>
<protein>
    <submittedName>
        <fullName evidence="7">TetR/AcrR family transcriptional regulator</fullName>
    </submittedName>
</protein>
<dbReference type="InterPro" id="IPR001647">
    <property type="entry name" value="HTH_TetR"/>
</dbReference>
<dbReference type="PROSITE" id="PS50977">
    <property type="entry name" value="HTH_TETR_2"/>
    <property type="match status" value="1"/>
</dbReference>
<feature type="DNA-binding region" description="H-T-H motif" evidence="4">
    <location>
        <begin position="31"/>
        <end position="50"/>
    </location>
</feature>
<dbReference type="EMBL" id="DVNA01000091">
    <property type="protein sequence ID" value="HIU54936.1"/>
    <property type="molecule type" value="Genomic_DNA"/>
</dbReference>
<keyword evidence="5" id="KW-0472">Membrane</keyword>
<dbReference type="PANTHER" id="PTHR30055">
    <property type="entry name" value="HTH-TYPE TRANSCRIPTIONAL REGULATOR RUTR"/>
    <property type="match status" value="1"/>
</dbReference>